<comment type="similarity">
    <text evidence="1">Belongs to the C/M/P thioester hydrolase family.</text>
</comment>
<dbReference type="EMBL" id="JAWLUP010000026">
    <property type="protein sequence ID" value="MDV7265460.1"/>
    <property type="molecule type" value="Genomic_DNA"/>
</dbReference>
<dbReference type="GO" id="GO:0047617">
    <property type="term" value="F:fatty acyl-CoA hydrolase activity"/>
    <property type="evidence" value="ECO:0007669"/>
    <property type="project" value="InterPro"/>
</dbReference>
<reference evidence="5" key="1">
    <citation type="submission" date="2023-10" db="EMBL/GenBank/DDBJ databases">
        <title>Development of a sustainable strategy for remediation of hydrocarbon-contaminated territories based on the waste exchange concept.</title>
        <authorList>
            <person name="Krivoruchko A."/>
        </authorList>
    </citation>
    <scope>NUCLEOTIDE SEQUENCE</scope>
    <source>
        <strain evidence="5">IEGM 68</strain>
    </source>
</reference>
<dbReference type="PANTHER" id="PTHR11066">
    <property type="entry name" value="ACYL-COA THIOESTERASE"/>
    <property type="match status" value="1"/>
</dbReference>
<protein>
    <submittedName>
        <fullName evidence="5">Thioesterase family protein</fullName>
    </submittedName>
</protein>
<dbReference type="Pfam" id="PF13622">
    <property type="entry name" value="4HBT_3"/>
    <property type="match status" value="1"/>
</dbReference>
<dbReference type="InterPro" id="IPR025652">
    <property type="entry name" value="TesB_C"/>
</dbReference>
<dbReference type="GO" id="GO:0006637">
    <property type="term" value="P:acyl-CoA metabolic process"/>
    <property type="evidence" value="ECO:0007669"/>
    <property type="project" value="InterPro"/>
</dbReference>
<dbReference type="RefSeq" id="WP_213575691.1">
    <property type="nucleotide sequence ID" value="NZ_JAWLUP010000026.1"/>
</dbReference>
<evidence type="ECO:0000259" key="4">
    <source>
        <dbReference type="Pfam" id="PF13622"/>
    </source>
</evidence>
<dbReference type="InterPro" id="IPR029069">
    <property type="entry name" value="HotDog_dom_sf"/>
</dbReference>
<dbReference type="Gene3D" id="2.40.160.210">
    <property type="entry name" value="Acyl-CoA thioesterase, double hotdog domain"/>
    <property type="match status" value="1"/>
</dbReference>
<dbReference type="InterPro" id="IPR003703">
    <property type="entry name" value="Acyl_CoA_thio"/>
</dbReference>
<dbReference type="PANTHER" id="PTHR11066:SF34">
    <property type="entry name" value="ACYL-COENZYME A THIOESTERASE 8"/>
    <property type="match status" value="1"/>
</dbReference>
<feature type="domain" description="Acyl-CoA thioesterase-like N-terminal HotDog" evidence="4">
    <location>
        <begin position="33"/>
        <end position="109"/>
    </location>
</feature>
<dbReference type="AlphaFoldDB" id="A0AAE5A624"/>
<dbReference type="CDD" id="cd03444">
    <property type="entry name" value="Thioesterase_II_repeat1"/>
    <property type="match status" value="1"/>
</dbReference>
<dbReference type="CDD" id="cd03445">
    <property type="entry name" value="Thioesterase_II_repeat2"/>
    <property type="match status" value="1"/>
</dbReference>
<evidence type="ECO:0000313" key="6">
    <source>
        <dbReference type="Proteomes" id="UP001185863"/>
    </source>
</evidence>
<proteinExistence type="inferred from homology"/>
<evidence type="ECO:0000256" key="2">
    <source>
        <dbReference type="ARBA" id="ARBA00022801"/>
    </source>
</evidence>
<comment type="caution">
    <text evidence="5">The sequence shown here is derived from an EMBL/GenBank/DDBJ whole genome shotgun (WGS) entry which is preliminary data.</text>
</comment>
<keyword evidence="2" id="KW-0378">Hydrolase</keyword>
<dbReference type="InterPro" id="IPR049449">
    <property type="entry name" value="TesB_ACOT8-like_N"/>
</dbReference>
<dbReference type="GO" id="GO:0009062">
    <property type="term" value="P:fatty acid catabolic process"/>
    <property type="evidence" value="ECO:0007669"/>
    <property type="project" value="TreeGrafter"/>
</dbReference>
<dbReference type="InterPro" id="IPR042171">
    <property type="entry name" value="Acyl-CoA_hotdog"/>
</dbReference>
<evidence type="ECO:0000259" key="3">
    <source>
        <dbReference type="Pfam" id="PF02551"/>
    </source>
</evidence>
<feature type="domain" description="Acyl-CoA thioesterase 2 C-terminal" evidence="3">
    <location>
        <begin position="179"/>
        <end position="280"/>
    </location>
</feature>
<name>A0AAE5A624_9NOCA</name>
<dbReference type="Pfam" id="PF02551">
    <property type="entry name" value="Acyl_CoA_thio"/>
    <property type="match status" value="1"/>
</dbReference>
<evidence type="ECO:0000313" key="5">
    <source>
        <dbReference type="EMBL" id="MDV7265460.1"/>
    </source>
</evidence>
<evidence type="ECO:0000256" key="1">
    <source>
        <dbReference type="ARBA" id="ARBA00006538"/>
    </source>
</evidence>
<organism evidence="5 6">
    <name type="scientific">Rhodococcus oxybenzonivorans</name>
    <dbReference type="NCBI Taxonomy" id="1990687"/>
    <lineage>
        <taxon>Bacteria</taxon>
        <taxon>Bacillati</taxon>
        <taxon>Actinomycetota</taxon>
        <taxon>Actinomycetes</taxon>
        <taxon>Mycobacteriales</taxon>
        <taxon>Nocardiaceae</taxon>
        <taxon>Rhodococcus</taxon>
    </lineage>
</organism>
<dbReference type="SUPFAM" id="SSF54637">
    <property type="entry name" value="Thioesterase/thiol ester dehydrase-isomerase"/>
    <property type="match status" value="2"/>
</dbReference>
<gene>
    <name evidence="5" type="ORF">R4315_13000</name>
</gene>
<dbReference type="Proteomes" id="UP001185863">
    <property type="component" value="Unassembled WGS sequence"/>
</dbReference>
<sequence length="284" mass="31112">MTAGLTDLTALLKLDQVDELIFESLPADYPLPRVFGGQVVGLAVAASARTVPLDWSMHSVQSQFLRPGRAGQVIRFVVTRTRDGASFASRSIDAYQSDKLIFTARASFHRAENGFDHQMPAPSAPAPDTVPSVVDLYHAEPGLWPEFYLEWGPLDIRIVPDTDVPAIPTSTGIGSRGLTWMRANKVAGGEAYMHRALLACISDLLILPESFRPHGVPSSHPGVHSASLDHCVWFHRDFRVDEWLLYDRMSPSAHGGLGFCRGEFFDSDGVHVASVVQEGLIRPV</sequence>
<accession>A0AAE5A624</accession>